<gene>
    <name evidence="8" type="ORF">SAMN05216223_1206</name>
</gene>
<dbReference type="GO" id="GO:0009254">
    <property type="term" value="P:peptidoglycan turnover"/>
    <property type="evidence" value="ECO:0007669"/>
    <property type="project" value="TreeGrafter"/>
</dbReference>
<evidence type="ECO:0000256" key="4">
    <source>
        <dbReference type="ARBA" id="ARBA00022801"/>
    </source>
</evidence>
<keyword evidence="5" id="KW-0326">Glycosidase</keyword>
<dbReference type="InterPro" id="IPR036962">
    <property type="entry name" value="Glyco_hydro_3_N_sf"/>
</dbReference>
<dbReference type="SUPFAM" id="SSF51445">
    <property type="entry name" value="(Trans)glycosidases"/>
    <property type="match status" value="1"/>
</dbReference>
<dbReference type="AlphaFoldDB" id="A0A1H6DWZ2"/>
<dbReference type="Gene3D" id="3.20.20.300">
    <property type="entry name" value="Glycoside hydrolase, family 3, N-terminal domain"/>
    <property type="match status" value="1"/>
</dbReference>
<feature type="compositionally biased region" description="Low complexity" evidence="6">
    <location>
        <begin position="43"/>
        <end position="84"/>
    </location>
</feature>
<protein>
    <recommendedName>
        <fullName evidence="3">beta-N-acetylhexosaminidase</fullName>
        <ecNumber evidence="3">3.2.1.52</ecNumber>
    </recommendedName>
</protein>
<dbReference type="PROSITE" id="PS51257">
    <property type="entry name" value="PROKAR_LIPOPROTEIN"/>
    <property type="match status" value="1"/>
</dbReference>
<organism evidence="8 9">
    <name type="scientific">Actinacidiphila yanglinensis</name>
    <dbReference type="NCBI Taxonomy" id="310779"/>
    <lineage>
        <taxon>Bacteria</taxon>
        <taxon>Bacillati</taxon>
        <taxon>Actinomycetota</taxon>
        <taxon>Actinomycetes</taxon>
        <taxon>Kitasatosporales</taxon>
        <taxon>Streptomycetaceae</taxon>
        <taxon>Actinacidiphila</taxon>
    </lineage>
</organism>
<evidence type="ECO:0000313" key="9">
    <source>
        <dbReference type="Proteomes" id="UP000236754"/>
    </source>
</evidence>
<dbReference type="PANTHER" id="PTHR30480:SF13">
    <property type="entry name" value="BETA-HEXOSAMINIDASE"/>
    <property type="match status" value="1"/>
</dbReference>
<feature type="domain" description="Glycoside hydrolase family 3 N-terminal" evidence="7">
    <location>
        <begin position="100"/>
        <end position="424"/>
    </location>
</feature>
<dbReference type="EC" id="3.2.1.52" evidence="3"/>
<keyword evidence="9" id="KW-1185">Reference proteome</keyword>
<evidence type="ECO:0000256" key="2">
    <source>
        <dbReference type="ARBA" id="ARBA00005336"/>
    </source>
</evidence>
<comment type="similarity">
    <text evidence="2">Belongs to the glycosyl hydrolase 3 family.</text>
</comment>
<dbReference type="GO" id="GO:0004563">
    <property type="term" value="F:beta-N-acetylhexosaminidase activity"/>
    <property type="evidence" value="ECO:0007669"/>
    <property type="project" value="UniProtKB-EC"/>
</dbReference>
<name>A0A1H6DWZ2_9ACTN</name>
<feature type="region of interest" description="Disordered" evidence="6">
    <location>
        <begin position="41"/>
        <end position="84"/>
    </location>
</feature>
<dbReference type="InterPro" id="IPR050226">
    <property type="entry name" value="NagZ_Beta-hexosaminidase"/>
</dbReference>
<dbReference type="InterPro" id="IPR017853">
    <property type="entry name" value="GH"/>
</dbReference>
<evidence type="ECO:0000256" key="6">
    <source>
        <dbReference type="SAM" id="MobiDB-lite"/>
    </source>
</evidence>
<proteinExistence type="inferred from homology"/>
<dbReference type="GO" id="GO:0005975">
    <property type="term" value="P:carbohydrate metabolic process"/>
    <property type="evidence" value="ECO:0007669"/>
    <property type="project" value="InterPro"/>
</dbReference>
<dbReference type="PANTHER" id="PTHR30480">
    <property type="entry name" value="BETA-HEXOSAMINIDASE-RELATED"/>
    <property type="match status" value="1"/>
</dbReference>
<evidence type="ECO:0000259" key="7">
    <source>
        <dbReference type="Pfam" id="PF00933"/>
    </source>
</evidence>
<dbReference type="EMBL" id="FNVU01000020">
    <property type="protein sequence ID" value="SEG89105.1"/>
    <property type="molecule type" value="Genomic_DNA"/>
</dbReference>
<keyword evidence="4" id="KW-0378">Hydrolase</keyword>
<reference evidence="8 9" key="1">
    <citation type="submission" date="2016-10" db="EMBL/GenBank/DDBJ databases">
        <authorList>
            <person name="de Groot N.N."/>
        </authorList>
    </citation>
    <scope>NUCLEOTIDE SEQUENCE [LARGE SCALE GENOMIC DNA]</scope>
    <source>
        <strain evidence="8 9">CGMCC 4.2023</strain>
    </source>
</reference>
<evidence type="ECO:0000256" key="1">
    <source>
        <dbReference type="ARBA" id="ARBA00001231"/>
    </source>
</evidence>
<dbReference type="Pfam" id="PF00933">
    <property type="entry name" value="Glyco_hydro_3"/>
    <property type="match status" value="1"/>
</dbReference>
<dbReference type="InterPro" id="IPR001764">
    <property type="entry name" value="Glyco_hydro_3_N"/>
</dbReference>
<comment type="catalytic activity">
    <reaction evidence="1">
        <text>Hydrolysis of terminal non-reducing N-acetyl-D-hexosamine residues in N-acetyl-beta-D-hexosaminides.</text>
        <dbReference type="EC" id="3.2.1.52"/>
    </reaction>
</comment>
<evidence type="ECO:0000256" key="3">
    <source>
        <dbReference type="ARBA" id="ARBA00012663"/>
    </source>
</evidence>
<sequence>MRKRRQHSPAVPQTYSTRVRHGALAAGLLVAVAACGNGHKETPATTAPSTTSSAPSTTATSPSTSASASPSTSATTARPTTAQPAASCVDRAYNAMSNSQRVGQLFMTAVSSTGMTTSESRAITAGRVGSVFLKGHTSAGAASVRTVTARVRTLASAVRGVSLGMFISTDQEGGQVQALNGPGFSAIPSAVTQGTWSTSVLQANAATWARQLRGAGVNMNLAPVADTVPPDQVTVNAPIGKLDREYGTNPSTVASHSTAFLRGMKQSGVVPTIKHFPGLGRANGNTDFTAGVKDTVTTTNDSFLQPFRAGIQAGTPFVMVSSAIYTRIDPRNQAAFSTAVIRTLLRGTLGFKGAVISDDLGNATAVADRTPGQRAVDFITASGDVVLTVKPSDISPMTSAVLSRMSSSSAFRSDVSASVHRVLTAKHNAGVLTCS</sequence>
<evidence type="ECO:0000256" key="5">
    <source>
        <dbReference type="ARBA" id="ARBA00023295"/>
    </source>
</evidence>
<evidence type="ECO:0000313" key="8">
    <source>
        <dbReference type="EMBL" id="SEG89105.1"/>
    </source>
</evidence>
<accession>A0A1H6DWZ2</accession>
<dbReference type="Proteomes" id="UP000236754">
    <property type="component" value="Unassembled WGS sequence"/>
</dbReference>